<dbReference type="InterPro" id="IPR010105">
    <property type="entry name" value="TonB_sidphr_rcpt"/>
</dbReference>
<dbReference type="RefSeq" id="WP_244519101.1">
    <property type="nucleotide sequence ID" value="NZ_CP067125.1"/>
</dbReference>
<dbReference type="Gene3D" id="2.170.130.10">
    <property type="entry name" value="TonB-dependent receptor, plug domain"/>
    <property type="match status" value="1"/>
</dbReference>
<dbReference type="AlphaFoldDB" id="A0A1H8EY04"/>
<dbReference type="Pfam" id="PF00593">
    <property type="entry name" value="TonB_dep_Rec_b-barrel"/>
    <property type="match status" value="1"/>
</dbReference>
<feature type="domain" description="TonB-dependent receptor-like beta-barrel" evidence="13">
    <location>
        <begin position="257"/>
        <end position="686"/>
    </location>
</feature>
<dbReference type="GO" id="GO:0009279">
    <property type="term" value="C:cell outer membrane"/>
    <property type="evidence" value="ECO:0007669"/>
    <property type="project" value="UniProtKB-SubCell"/>
</dbReference>
<dbReference type="PROSITE" id="PS52016">
    <property type="entry name" value="TONB_DEPENDENT_REC_3"/>
    <property type="match status" value="1"/>
</dbReference>
<dbReference type="PANTHER" id="PTHR32552">
    <property type="entry name" value="FERRICHROME IRON RECEPTOR-RELATED"/>
    <property type="match status" value="1"/>
</dbReference>
<dbReference type="InterPro" id="IPR000531">
    <property type="entry name" value="Beta-barrel_TonB"/>
</dbReference>
<keyword evidence="4 10" id="KW-1134">Transmembrane beta strand</keyword>
<keyword evidence="6 11" id="KW-0798">TonB box</keyword>
<keyword evidence="9 10" id="KW-0998">Cell outer membrane</keyword>
<feature type="signal peptide" evidence="12">
    <location>
        <begin position="1"/>
        <end position="44"/>
    </location>
</feature>
<dbReference type="STRING" id="34002.SAMN04489859_100350"/>
<evidence type="ECO:0000256" key="6">
    <source>
        <dbReference type="ARBA" id="ARBA00023077"/>
    </source>
</evidence>
<evidence type="ECO:0000256" key="10">
    <source>
        <dbReference type="PROSITE-ProRule" id="PRU01360"/>
    </source>
</evidence>
<gene>
    <name evidence="15" type="ORF">SAMN04489859_100350</name>
</gene>
<dbReference type="CDD" id="cd01347">
    <property type="entry name" value="ligand_gated_channel"/>
    <property type="match status" value="1"/>
</dbReference>
<evidence type="ECO:0000256" key="5">
    <source>
        <dbReference type="ARBA" id="ARBA00022692"/>
    </source>
</evidence>
<evidence type="ECO:0000259" key="13">
    <source>
        <dbReference type="Pfam" id="PF00593"/>
    </source>
</evidence>
<dbReference type="InterPro" id="IPR012910">
    <property type="entry name" value="Plug_dom"/>
</dbReference>
<comment type="subcellular location">
    <subcellularLocation>
        <location evidence="1 10">Cell outer membrane</location>
        <topology evidence="1 10">Multi-pass membrane protein</topology>
    </subcellularLocation>
</comment>
<dbReference type="InterPro" id="IPR037066">
    <property type="entry name" value="Plug_dom_sf"/>
</dbReference>
<dbReference type="NCBIfam" id="TIGR01783">
    <property type="entry name" value="TonB-siderophor"/>
    <property type="match status" value="1"/>
</dbReference>
<dbReference type="InterPro" id="IPR039426">
    <property type="entry name" value="TonB-dep_rcpt-like"/>
</dbReference>
<keyword evidence="7 10" id="KW-0472">Membrane</keyword>
<comment type="similarity">
    <text evidence="2 10 11">Belongs to the TonB-dependent receptor family.</text>
</comment>
<feature type="domain" description="TonB-dependent receptor plug" evidence="14">
    <location>
        <begin position="81"/>
        <end position="185"/>
    </location>
</feature>
<dbReference type="GO" id="GO:0015344">
    <property type="term" value="F:siderophore uptake transmembrane transporter activity"/>
    <property type="evidence" value="ECO:0007669"/>
    <property type="project" value="TreeGrafter"/>
</dbReference>
<evidence type="ECO:0000256" key="1">
    <source>
        <dbReference type="ARBA" id="ARBA00004571"/>
    </source>
</evidence>
<sequence length="716" mass="78335">MRHQSAFRSTRRRAQDNISAHAHIRNRSAALLALLIGTASPAAAQDDLVLDTITVEGLSFGAGLDIQTPSTAGSRLGLSSFDTPASVQVIGAQTIRQRGQRDVNQAIAQNGTGISFHGSPGNGGTSFSMRGFNGHASVTRLYDGTRLYPGSGTITFPFDSWSVERIEILSGPASVLYGEGGVGGAINIIPKRPLTDRSRNEIRATVGTDGQRGLAFGSAGPINEVLAYSFDVNGAAADGWLDRNDTSSLSLSAALRWQATEDLALTLSHDYGDNRPGSYFGTPLVDGRIDERVRDRNYNVGDDLVRFKDAYTQLRAEWTPADNVTIRSNSYYLTSDRNWRNVEDYLYRPETGDVLRQFYIAINHDLEQIGNRTDATIQTTPGGMENTTTIGFDVNRIKFRNTNNSPYPGESEVDFLNPQPGSFGPHDMATTADTTTDQYALFIDNRLQINDQWALVGGLRYDNLRVSRVDPAFVHRLDSTSWRLGAVYNPVPDVAIYAQYSRAAEPIGNVLSLSESQADLKLTKARQQEVGIKFGFMDGRGDATLAAYRIVKNDLLARDPDDPNITLQIGQQSAKGVEAAVGFEITPTLRIDVNGALISPRYDDYLQSAGDYSGNRPPNTPRRVANIWGSWAFAEGWVARAGAHYVSEVFTNDANTTTRPSYTVVNAGLQWKPRENMSLDLNIHNLTDRLYATSGGATQWLLAPPRSASLDFHVTF</sequence>
<dbReference type="PANTHER" id="PTHR32552:SF84">
    <property type="entry name" value="TONB-DEPENDENT RECEPTOR-RELATED"/>
    <property type="match status" value="1"/>
</dbReference>
<evidence type="ECO:0000256" key="7">
    <source>
        <dbReference type="ARBA" id="ARBA00023136"/>
    </source>
</evidence>
<keyword evidence="12" id="KW-0732">Signal</keyword>
<evidence type="ECO:0000256" key="3">
    <source>
        <dbReference type="ARBA" id="ARBA00022448"/>
    </source>
</evidence>
<dbReference type="SUPFAM" id="SSF56935">
    <property type="entry name" value="Porins"/>
    <property type="match status" value="1"/>
</dbReference>
<keyword evidence="3 10" id="KW-0813">Transport</keyword>
<dbReference type="InterPro" id="IPR036942">
    <property type="entry name" value="Beta-barrel_TonB_sf"/>
</dbReference>
<dbReference type="Gene3D" id="2.40.170.20">
    <property type="entry name" value="TonB-dependent receptor, beta-barrel domain"/>
    <property type="match status" value="1"/>
</dbReference>
<keyword evidence="5 10" id="KW-0812">Transmembrane</keyword>
<proteinExistence type="inferred from homology"/>
<feature type="chain" id="PRO_5011749130" evidence="12">
    <location>
        <begin position="45"/>
        <end position="716"/>
    </location>
</feature>
<keyword evidence="8" id="KW-0675">Receptor</keyword>
<evidence type="ECO:0000313" key="16">
    <source>
        <dbReference type="Proteomes" id="UP000199054"/>
    </source>
</evidence>
<dbReference type="Proteomes" id="UP000199054">
    <property type="component" value="Unassembled WGS sequence"/>
</dbReference>
<dbReference type="EMBL" id="FODE01000003">
    <property type="protein sequence ID" value="SEN24276.1"/>
    <property type="molecule type" value="Genomic_DNA"/>
</dbReference>
<organism evidence="15 16">
    <name type="scientific">Paracoccus alcaliphilus</name>
    <dbReference type="NCBI Taxonomy" id="34002"/>
    <lineage>
        <taxon>Bacteria</taxon>
        <taxon>Pseudomonadati</taxon>
        <taxon>Pseudomonadota</taxon>
        <taxon>Alphaproteobacteria</taxon>
        <taxon>Rhodobacterales</taxon>
        <taxon>Paracoccaceae</taxon>
        <taxon>Paracoccus</taxon>
    </lineage>
</organism>
<dbReference type="GO" id="GO:0015891">
    <property type="term" value="P:siderophore transport"/>
    <property type="evidence" value="ECO:0007669"/>
    <property type="project" value="InterPro"/>
</dbReference>
<keyword evidence="16" id="KW-1185">Reference proteome</keyword>
<evidence type="ECO:0000259" key="14">
    <source>
        <dbReference type="Pfam" id="PF07715"/>
    </source>
</evidence>
<dbReference type="GO" id="GO:0038023">
    <property type="term" value="F:signaling receptor activity"/>
    <property type="evidence" value="ECO:0007669"/>
    <property type="project" value="InterPro"/>
</dbReference>
<evidence type="ECO:0000256" key="2">
    <source>
        <dbReference type="ARBA" id="ARBA00009810"/>
    </source>
</evidence>
<evidence type="ECO:0000256" key="8">
    <source>
        <dbReference type="ARBA" id="ARBA00023170"/>
    </source>
</evidence>
<evidence type="ECO:0000256" key="11">
    <source>
        <dbReference type="RuleBase" id="RU003357"/>
    </source>
</evidence>
<dbReference type="Pfam" id="PF07715">
    <property type="entry name" value="Plug"/>
    <property type="match status" value="1"/>
</dbReference>
<protein>
    <submittedName>
        <fullName evidence="15">Iron complex outermembrane recepter protein</fullName>
    </submittedName>
</protein>
<name>A0A1H8EY04_9RHOB</name>
<evidence type="ECO:0000256" key="12">
    <source>
        <dbReference type="SAM" id="SignalP"/>
    </source>
</evidence>
<evidence type="ECO:0000256" key="9">
    <source>
        <dbReference type="ARBA" id="ARBA00023237"/>
    </source>
</evidence>
<evidence type="ECO:0000313" key="15">
    <source>
        <dbReference type="EMBL" id="SEN24276.1"/>
    </source>
</evidence>
<evidence type="ECO:0000256" key="4">
    <source>
        <dbReference type="ARBA" id="ARBA00022452"/>
    </source>
</evidence>
<accession>A0A1H8EY04</accession>
<reference evidence="15 16" key="1">
    <citation type="submission" date="2016-10" db="EMBL/GenBank/DDBJ databases">
        <authorList>
            <person name="de Groot N.N."/>
        </authorList>
    </citation>
    <scope>NUCLEOTIDE SEQUENCE [LARGE SCALE GENOMIC DNA]</scope>
    <source>
        <strain evidence="15 16">DSM 8512</strain>
    </source>
</reference>